<protein>
    <submittedName>
        <fullName evidence="2">Uncharacterized protein</fullName>
    </submittedName>
</protein>
<keyword evidence="3" id="KW-1185">Reference proteome</keyword>
<gene>
    <name evidence="2" type="ORF">AWB66_01645</name>
</gene>
<organism evidence="2 3">
    <name type="scientific">Caballeronia telluris</name>
    <dbReference type="NCBI Taxonomy" id="326475"/>
    <lineage>
        <taxon>Bacteria</taxon>
        <taxon>Pseudomonadati</taxon>
        <taxon>Pseudomonadota</taxon>
        <taxon>Betaproteobacteria</taxon>
        <taxon>Burkholderiales</taxon>
        <taxon>Burkholderiaceae</taxon>
        <taxon>Caballeronia</taxon>
    </lineage>
</organism>
<name>A0A158G938_9BURK</name>
<keyword evidence="1" id="KW-1133">Transmembrane helix</keyword>
<dbReference type="AlphaFoldDB" id="A0A158G938"/>
<keyword evidence="1" id="KW-0472">Membrane</keyword>
<proteinExistence type="predicted"/>
<feature type="transmembrane region" description="Helical" evidence="1">
    <location>
        <begin position="6"/>
        <end position="26"/>
    </location>
</feature>
<dbReference type="EMBL" id="FCNZ02000005">
    <property type="protein sequence ID" value="SAL28149.1"/>
    <property type="molecule type" value="Genomic_DNA"/>
</dbReference>
<accession>A0A158G938</accession>
<sequence>MTESMTVVLLGLVVLALAGILVMEHYRQEHRRNRQLRWLDTHPMKDWVHRRP</sequence>
<dbReference type="Proteomes" id="UP000054717">
    <property type="component" value="Unassembled WGS sequence"/>
</dbReference>
<keyword evidence="1" id="KW-0812">Transmembrane</keyword>
<comment type="caution">
    <text evidence="2">The sequence shown here is derived from an EMBL/GenBank/DDBJ whole genome shotgun (WGS) entry which is preliminary data.</text>
</comment>
<evidence type="ECO:0000256" key="1">
    <source>
        <dbReference type="SAM" id="Phobius"/>
    </source>
</evidence>
<reference evidence="2" key="1">
    <citation type="submission" date="2016-01" db="EMBL/GenBank/DDBJ databases">
        <authorList>
            <person name="Peeters Charlotte."/>
        </authorList>
    </citation>
    <scope>NUCLEOTIDE SEQUENCE</scope>
    <source>
        <strain evidence="2">LMG 22936</strain>
    </source>
</reference>
<evidence type="ECO:0000313" key="3">
    <source>
        <dbReference type="Proteomes" id="UP000054717"/>
    </source>
</evidence>
<evidence type="ECO:0000313" key="2">
    <source>
        <dbReference type="EMBL" id="SAL28149.1"/>
    </source>
</evidence>